<feature type="chain" id="PRO_5026862465" evidence="1">
    <location>
        <begin position="25"/>
        <end position="694"/>
    </location>
</feature>
<evidence type="ECO:0000313" key="3">
    <source>
        <dbReference type="Proteomes" id="UP000474957"/>
    </source>
</evidence>
<dbReference type="Proteomes" id="UP000474957">
    <property type="component" value="Unassembled WGS sequence"/>
</dbReference>
<reference evidence="2 3" key="1">
    <citation type="submission" date="2019-10" db="EMBL/GenBank/DDBJ databases">
        <title>Cognatihalovulum marinum gen. nov. sp. nov., a new member of the family Rhodobacteraceae isolated from deep seawater of the Northwest Indian Ocean.</title>
        <authorList>
            <person name="Ruan C."/>
            <person name="Wang J."/>
            <person name="Zheng X."/>
            <person name="Song L."/>
            <person name="Zhu Y."/>
            <person name="Huang Y."/>
            <person name="Lu Z."/>
            <person name="Du W."/>
            <person name="Huang L."/>
            <person name="Dai X."/>
        </authorList>
    </citation>
    <scope>NUCLEOTIDE SEQUENCE [LARGE SCALE GENOMIC DNA]</scope>
    <source>
        <strain evidence="2 3">2CG4</strain>
    </source>
</reference>
<keyword evidence="1" id="KW-0732">Signal</keyword>
<feature type="signal peptide" evidence="1">
    <location>
        <begin position="1"/>
        <end position="24"/>
    </location>
</feature>
<accession>A0A6L5Z340</accession>
<evidence type="ECO:0000256" key="1">
    <source>
        <dbReference type="SAM" id="SignalP"/>
    </source>
</evidence>
<name>A0A6L5Z340_9RHOB</name>
<comment type="caution">
    <text evidence="2">The sequence shown here is derived from an EMBL/GenBank/DDBJ whole genome shotgun (WGS) entry which is preliminary data.</text>
</comment>
<dbReference type="Pfam" id="PF06082">
    <property type="entry name" value="YjbH"/>
    <property type="match status" value="1"/>
</dbReference>
<protein>
    <submittedName>
        <fullName evidence="2">YjbH domain-containing protein</fullName>
    </submittedName>
</protein>
<keyword evidence="3" id="KW-1185">Reference proteome</keyword>
<evidence type="ECO:0000313" key="2">
    <source>
        <dbReference type="EMBL" id="MSU90699.1"/>
    </source>
</evidence>
<organism evidence="2 3">
    <name type="scientific">Halovulum marinum</name>
    <dbReference type="NCBI Taxonomy" id="2662447"/>
    <lineage>
        <taxon>Bacteria</taxon>
        <taxon>Pseudomonadati</taxon>
        <taxon>Pseudomonadota</taxon>
        <taxon>Alphaproteobacteria</taxon>
        <taxon>Rhodobacterales</taxon>
        <taxon>Paracoccaceae</taxon>
        <taxon>Halovulum</taxon>
    </lineage>
</organism>
<dbReference type="RefSeq" id="WP_154447183.1">
    <property type="nucleotide sequence ID" value="NZ_WIND01000011.1"/>
</dbReference>
<dbReference type="EMBL" id="WIND01000011">
    <property type="protein sequence ID" value="MSU90699.1"/>
    <property type="molecule type" value="Genomic_DNA"/>
</dbReference>
<dbReference type="AlphaFoldDB" id="A0A6L5Z340"/>
<sequence length="694" mass="74577">MRHGVFAVTMAAAVAALTGGAARAQTLNLYGNPGLLDLPTAETLPDGEVTATYGQIQHSQRSSIGFQLLPRVYGTIRLSEIQDVPGGPSVSARGFDLRFQLLEEDGLLPGVALGLRDFLGDGPYGAEYLVASKTVIPGLTLTGGIGWGRLGGEASLGKPFGDRGAVTDPTGQLQFDRYFQGDAAVFGGVAWDTPIDGLRLMAEYSPDSYDAEEAGGFDRASPFNIGAAYSPNDHVQLSAAWMYGSAFGFQVSFSGNPNDPLAPQDLGTGPAPVRARAADAPMGTAWADNPDSQRQLLAALSEVLAADGIGIDEARITGTSIDLYLVNTRIQRRAKAIGRVTRVLALAMPPSVETFNITLLNDGLPVTTAQIRRSDVEAQVDRPGAALDSWQSTRLTDARAQIAGEGVYRRPIAPRFSWGIGPTIPINLLDVDDGFKPDVQINATATYQFSRGLSVSGELSSFVIGTEQKTVSTSTSPLPHVRSDSDLYYSGRDIDIERLTADYVFKIAPNLYGRTSAGILERMFSGVSTEVLWAPVDADLALGGEVNYVRQRDIDDPFELQDYDVVTGHASVYWDTGWNGVEAQLDAGRYLAGDWGATLSLSRRFANGWEVRAYATGTDVSFEDFGEGSFAKGVEMTIPLRWGAPFETKSEVRAELIPTESDGGARLDVQGRLYGRVRDLDRASLRDGWSAFWQ</sequence>
<proteinExistence type="predicted"/>
<gene>
    <name evidence="2" type="ORF">GE300_13925</name>
</gene>
<dbReference type="InterPro" id="IPR010344">
    <property type="entry name" value="YbjH"/>
</dbReference>